<evidence type="ECO:0000256" key="1">
    <source>
        <dbReference type="SAM" id="SignalP"/>
    </source>
</evidence>
<keyword evidence="3" id="KW-1185">Reference proteome</keyword>
<evidence type="ECO:0000313" key="3">
    <source>
        <dbReference type="Proteomes" id="UP000194873"/>
    </source>
</evidence>
<feature type="signal peptide" evidence="1">
    <location>
        <begin position="1"/>
        <end position="20"/>
    </location>
</feature>
<gene>
    <name evidence="2" type="ORF">BXP70_23930</name>
</gene>
<keyword evidence="1" id="KW-0732">Signal</keyword>
<organism evidence="2 3">
    <name type="scientific">Hymenobacter crusticola</name>
    <dbReference type="NCBI Taxonomy" id="1770526"/>
    <lineage>
        <taxon>Bacteria</taxon>
        <taxon>Pseudomonadati</taxon>
        <taxon>Bacteroidota</taxon>
        <taxon>Cytophagia</taxon>
        <taxon>Cytophagales</taxon>
        <taxon>Hymenobacteraceae</taxon>
        <taxon>Hymenobacter</taxon>
    </lineage>
</organism>
<accession>A0A2C9ZV59</accession>
<sequence length="205" mass="22752">MTLKTSLLALLLAVATLASAKKLELPIEIIASQAEYIVVGEIVSVQASTYQFHVAKYVKGSGSSTVTVQQFEEWTCDVRYAKAAKGQRLVLFLQKHKGALELINGSSGELPILNNKVTLKNETYAYQYGKPFVPYSIPLPEFATGLKKFVRYFTIPTDPNARFSFAPRAIVQVGSTKEVKAFRATSKFAGWLYERITSRYIIAKA</sequence>
<dbReference type="OrthoDB" id="647779at2"/>
<dbReference type="Proteomes" id="UP000194873">
    <property type="component" value="Unassembled WGS sequence"/>
</dbReference>
<name>A0A2C9ZV59_9BACT</name>
<evidence type="ECO:0008006" key="4">
    <source>
        <dbReference type="Google" id="ProtNLM"/>
    </source>
</evidence>
<protein>
    <recommendedName>
        <fullName evidence="4">DUF4468 domain-containing protein</fullName>
    </recommendedName>
</protein>
<reference evidence="2 3" key="1">
    <citation type="submission" date="2017-01" db="EMBL/GenBank/DDBJ databases">
        <title>A new Hymenobacter.</title>
        <authorList>
            <person name="Liang Y."/>
            <person name="Feng F."/>
        </authorList>
    </citation>
    <scope>NUCLEOTIDE SEQUENCE [LARGE SCALE GENOMIC DNA]</scope>
    <source>
        <strain evidence="2">MIMBbqt21</strain>
    </source>
</reference>
<dbReference type="RefSeq" id="WP_086596647.1">
    <property type="nucleotide sequence ID" value="NZ_MTSE01000022.1"/>
</dbReference>
<feature type="chain" id="PRO_5012564768" description="DUF4468 domain-containing protein" evidence="1">
    <location>
        <begin position="21"/>
        <end position="205"/>
    </location>
</feature>
<proteinExistence type="predicted"/>
<evidence type="ECO:0000313" key="2">
    <source>
        <dbReference type="EMBL" id="OUJ70419.1"/>
    </source>
</evidence>
<dbReference type="AlphaFoldDB" id="A0A2C9ZV59"/>
<dbReference type="EMBL" id="MTSE01000022">
    <property type="protein sequence ID" value="OUJ70419.1"/>
    <property type="molecule type" value="Genomic_DNA"/>
</dbReference>
<comment type="caution">
    <text evidence="2">The sequence shown here is derived from an EMBL/GenBank/DDBJ whole genome shotgun (WGS) entry which is preliminary data.</text>
</comment>